<dbReference type="EMBL" id="AP024086">
    <property type="protein sequence ID" value="BCL60499.1"/>
    <property type="molecule type" value="Genomic_DNA"/>
</dbReference>
<keyword evidence="1" id="KW-0812">Transmembrane</keyword>
<protein>
    <submittedName>
        <fullName evidence="2">Membrane protein</fullName>
    </submittedName>
</protein>
<evidence type="ECO:0000256" key="1">
    <source>
        <dbReference type="SAM" id="Phobius"/>
    </source>
</evidence>
<sequence length="322" mass="35724">MDNSLVSQIWPHLLWPLLRISFFICIGLLIANFIESLNWTHRLATLAKPLIRMGRLSSITGASFSVAFFSGVSANAMLAENFDNGKIDKKELVLANLFNSLPRFFLHLPTVFFLTAPLIKGAAVIYVGLTFTAAVLQTFFVIILGRITLPAKQSDVDSGSSAKKPEKIDWKGALQKSVKRLKKRLVKLLKFMVPVYILFFLLNRYGIFTRLEELIANHAWFLSWLNPKSISIVVLHVTAEFSAGLAAASAMIADNSLTYREVVLALLAGNILAAPIRAIRHQFPYYTGIYSPGLALQLVTISQVTRALSVITVALCYYFLAA</sequence>
<feature type="transmembrane region" description="Helical" evidence="1">
    <location>
        <begin position="299"/>
        <end position="320"/>
    </location>
</feature>
<dbReference type="PANTHER" id="PTHR38139">
    <property type="entry name" value="GATE DOMAIN-CONTAINING PROTEIN"/>
    <property type="match status" value="1"/>
</dbReference>
<feature type="transmembrane region" description="Helical" evidence="1">
    <location>
        <begin position="262"/>
        <end position="279"/>
    </location>
</feature>
<keyword evidence="1" id="KW-0472">Membrane</keyword>
<dbReference type="KEGG" id="dbk:DGMP_11920"/>
<evidence type="ECO:0000313" key="3">
    <source>
        <dbReference type="Proteomes" id="UP000826725"/>
    </source>
</evidence>
<keyword evidence="3" id="KW-1185">Reference proteome</keyword>
<accession>A0A8D5JGR3</accession>
<dbReference type="AlphaFoldDB" id="A0A8D5JGR3"/>
<feature type="transmembrane region" description="Helical" evidence="1">
    <location>
        <begin position="54"/>
        <end position="79"/>
    </location>
</feature>
<dbReference type="PANTHER" id="PTHR38139:SF1">
    <property type="entry name" value="NUCLEOSIDE TRANSPORTER_FEOB GTPASE GATE DOMAIN-CONTAINING PROTEIN"/>
    <property type="match status" value="1"/>
</dbReference>
<feature type="transmembrane region" description="Helical" evidence="1">
    <location>
        <begin position="125"/>
        <end position="144"/>
    </location>
</feature>
<proteinExistence type="predicted"/>
<evidence type="ECO:0000313" key="2">
    <source>
        <dbReference type="EMBL" id="BCL60499.1"/>
    </source>
</evidence>
<feature type="transmembrane region" description="Helical" evidence="1">
    <location>
        <begin position="228"/>
        <end position="250"/>
    </location>
</feature>
<name>A0A8D5JGR3_9BACT</name>
<feature type="transmembrane region" description="Helical" evidence="1">
    <location>
        <begin position="188"/>
        <end position="208"/>
    </location>
</feature>
<dbReference type="InterPro" id="IPR038880">
    <property type="entry name" value="MJ0871-like"/>
</dbReference>
<dbReference type="Proteomes" id="UP000826725">
    <property type="component" value="Chromosome"/>
</dbReference>
<reference evidence="2" key="1">
    <citation type="submission" date="2020-09" db="EMBL/GenBank/DDBJ databases">
        <title>Desulfogranum mesoprofundum gen. nov., sp. nov., a novel mesophilic, sulfate-reducing chemolithoautotroph isolated from a deep-sea hydrothermal vent chimney in the Suiyo Seamount.</title>
        <authorList>
            <person name="Hashimoto Y."/>
            <person name="Nakagawa S."/>
        </authorList>
    </citation>
    <scope>NUCLEOTIDE SEQUENCE</scope>
    <source>
        <strain evidence="2">KT2</strain>
    </source>
</reference>
<dbReference type="RefSeq" id="WP_228856621.1">
    <property type="nucleotide sequence ID" value="NZ_AP024086.1"/>
</dbReference>
<organism evidence="2 3">
    <name type="scientific">Desulfomarina profundi</name>
    <dbReference type="NCBI Taxonomy" id="2772557"/>
    <lineage>
        <taxon>Bacteria</taxon>
        <taxon>Pseudomonadati</taxon>
        <taxon>Thermodesulfobacteriota</taxon>
        <taxon>Desulfobulbia</taxon>
        <taxon>Desulfobulbales</taxon>
        <taxon>Desulfobulbaceae</taxon>
        <taxon>Desulfomarina</taxon>
    </lineage>
</organism>
<keyword evidence="1" id="KW-1133">Transmembrane helix</keyword>
<feature type="transmembrane region" description="Helical" evidence="1">
    <location>
        <begin position="12"/>
        <end position="34"/>
    </location>
</feature>
<gene>
    <name evidence="2" type="ORF">DGMP_11920</name>
</gene>